<dbReference type="Gene3D" id="3.30.365.10">
    <property type="entry name" value="Aldehyde oxidase/xanthine dehydrogenase, molybdopterin binding domain"/>
    <property type="match status" value="4"/>
</dbReference>
<proteinExistence type="predicted"/>
<feature type="non-terminal residue" evidence="2">
    <location>
        <position position="1"/>
    </location>
</feature>
<dbReference type="InterPro" id="IPR052516">
    <property type="entry name" value="N-heterocyclic_Hydroxylase"/>
</dbReference>
<dbReference type="InterPro" id="IPR012368">
    <property type="entry name" value="OxRdtase_Mopterin-bd_su_IorB"/>
</dbReference>
<dbReference type="InterPro" id="IPR008274">
    <property type="entry name" value="AldOxase/xan_DH_MoCoBD1"/>
</dbReference>
<dbReference type="PANTHER" id="PTHR47495">
    <property type="entry name" value="ALDEHYDE DEHYDROGENASE"/>
    <property type="match status" value="1"/>
</dbReference>
<gene>
    <name evidence="2" type="ORF">METZ01_LOCUS23044</name>
</gene>
<evidence type="ECO:0000259" key="1">
    <source>
        <dbReference type="SMART" id="SM01008"/>
    </source>
</evidence>
<evidence type="ECO:0000313" key="2">
    <source>
        <dbReference type="EMBL" id="SUZ70190.1"/>
    </source>
</evidence>
<dbReference type="Pfam" id="PF20256">
    <property type="entry name" value="MoCoBD_2"/>
    <property type="match status" value="2"/>
</dbReference>
<dbReference type="AlphaFoldDB" id="A0A381PTF2"/>
<dbReference type="SUPFAM" id="SSF56003">
    <property type="entry name" value="Molybdenum cofactor-binding domain"/>
    <property type="match status" value="2"/>
</dbReference>
<dbReference type="InterPro" id="IPR037165">
    <property type="entry name" value="AldOxase/xan_DH_Mopterin-bd_sf"/>
</dbReference>
<dbReference type="InterPro" id="IPR046867">
    <property type="entry name" value="AldOxase/xan_DH_MoCoBD2"/>
</dbReference>
<accession>A0A381PTF2</accession>
<dbReference type="Pfam" id="PF02738">
    <property type="entry name" value="MoCoBD_1"/>
    <property type="match status" value="1"/>
</dbReference>
<sequence length="725" mass="80182">VLAIGVGIRPGKRTRKVADFIANENESVLNVWLKISPDNTVTAIVPHAEMGQGVHTTLAMMLADEMDADWNQVRVMEAPAKKEYANYALAKGYSMGDTDFPSFMIDTLDGFFLTAAKTMNLQITGGSTSVKTTGIFGMRVAGAAAKSMLLQAASEIWQVPVKELQAIKSHILHPSTNRSAPFSDFALAAADIEIPPKPQLKSEKEFTIMGTSPPKIDIPSKTDGSANFGIDIHLPNMKYATVKAAPVFGAKVKSIDESSIQNMPGIRKIVNLGDAVAVIADGYWQAQQGLKKLSIEFTRSGYENVNQNAIFLQFEKAMDKAKKSNTNKIDFETGNANIAMQQSSHSIEAEYRAPYLAHATMEPMNCTAWLHDDQCELWLGTQNPLGFAAEVASALGLDVDNILLHNQYLGGGFGRRAFSDFAIQASLIAQEVHYPVKLIWSREEDMRHDHYRQANISRFKASFDKEGNPTAWINQFVDKHDPIEAPYIPYAIDNQLIHYTDSKTHVPWGFWRSVDHSLHAFFTESFIDEMAHDVSKDAYEFRRDLLKNKKNFIDVLDLAAEKSKWYEPLPENWGRGIAIHKSFGTIVAQVVDVEIINKKALVHKVTCVVDCGFAIHPEGLKSQMESGIVYGLTAALYSDISIQNGAVAQSNFHDYEMLRMNESPEINTYIINGGGKIGGAGEPGTPAIAPALTNAIFNATGLRIRELPIKHHNLTFREYSINDVV</sequence>
<dbReference type="PANTHER" id="PTHR47495:SF2">
    <property type="entry name" value="ALDEHYDE DEHYDROGENASE"/>
    <property type="match status" value="1"/>
</dbReference>
<protein>
    <recommendedName>
        <fullName evidence="1">Aldehyde oxidase/xanthine dehydrogenase a/b hammerhead domain-containing protein</fullName>
    </recommendedName>
</protein>
<organism evidence="2">
    <name type="scientific">marine metagenome</name>
    <dbReference type="NCBI Taxonomy" id="408172"/>
    <lineage>
        <taxon>unclassified sequences</taxon>
        <taxon>metagenomes</taxon>
        <taxon>ecological metagenomes</taxon>
    </lineage>
</organism>
<dbReference type="Gene3D" id="3.90.1170.50">
    <property type="entry name" value="Aldehyde oxidase/xanthine dehydrogenase, a/b hammerhead"/>
    <property type="match status" value="1"/>
</dbReference>
<dbReference type="PIRSF" id="PIRSF036389">
    <property type="entry name" value="IOR_B"/>
    <property type="match status" value="1"/>
</dbReference>
<reference evidence="2" key="1">
    <citation type="submission" date="2018-05" db="EMBL/GenBank/DDBJ databases">
        <authorList>
            <person name="Lanie J.A."/>
            <person name="Ng W.-L."/>
            <person name="Kazmierczak K.M."/>
            <person name="Andrzejewski T.M."/>
            <person name="Davidsen T.M."/>
            <person name="Wayne K.J."/>
            <person name="Tettelin H."/>
            <person name="Glass J.I."/>
            <person name="Rusch D."/>
            <person name="Podicherti R."/>
            <person name="Tsui H.-C.T."/>
            <person name="Winkler M.E."/>
        </authorList>
    </citation>
    <scope>NUCLEOTIDE SEQUENCE</scope>
</reference>
<name>A0A381PTF2_9ZZZZ</name>
<dbReference type="EMBL" id="UINC01001083">
    <property type="protein sequence ID" value="SUZ70190.1"/>
    <property type="molecule type" value="Genomic_DNA"/>
</dbReference>
<dbReference type="SMART" id="SM01008">
    <property type="entry name" value="Ald_Xan_dh_C"/>
    <property type="match status" value="1"/>
</dbReference>
<feature type="domain" description="Aldehyde oxidase/xanthine dehydrogenase a/b hammerhead" evidence="1">
    <location>
        <begin position="223"/>
        <end position="301"/>
    </location>
</feature>
<dbReference type="InterPro" id="IPR000674">
    <property type="entry name" value="Ald_Oxase/Xan_DH_a/b"/>
</dbReference>
<dbReference type="GO" id="GO:0016491">
    <property type="term" value="F:oxidoreductase activity"/>
    <property type="evidence" value="ECO:0007669"/>
    <property type="project" value="InterPro"/>
</dbReference>